<dbReference type="Proteomes" id="UP000564677">
    <property type="component" value="Unassembled WGS sequence"/>
</dbReference>
<evidence type="ECO:0000313" key="4">
    <source>
        <dbReference type="EMBL" id="NIJ65139.1"/>
    </source>
</evidence>
<evidence type="ECO:0000256" key="2">
    <source>
        <dbReference type="SAM" id="SignalP"/>
    </source>
</evidence>
<evidence type="ECO:0000259" key="3">
    <source>
        <dbReference type="Pfam" id="PF00266"/>
    </source>
</evidence>
<dbReference type="RefSeq" id="WP_341786435.1">
    <property type="nucleotide sequence ID" value="NZ_JAASQV010000002.1"/>
</dbReference>
<feature type="chain" id="PRO_5030795570" evidence="2">
    <location>
        <begin position="21"/>
        <end position="407"/>
    </location>
</feature>
<feature type="signal peptide" evidence="2">
    <location>
        <begin position="1"/>
        <end position="20"/>
    </location>
</feature>
<organism evidence="4 5">
    <name type="scientific">Sphingomonas leidyi</name>
    <dbReference type="NCBI Taxonomy" id="68569"/>
    <lineage>
        <taxon>Bacteria</taxon>
        <taxon>Pseudomonadati</taxon>
        <taxon>Pseudomonadota</taxon>
        <taxon>Alphaproteobacteria</taxon>
        <taxon>Sphingomonadales</taxon>
        <taxon>Sphingomonadaceae</taxon>
        <taxon>Sphingomonas</taxon>
    </lineage>
</organism>
<dbReference type="InterPro" id="IPR015421">
    <property type="entry name" value="PyrdxlP-dep_Trfase_major"/>
</dbReference>
<dbReference type="EMBL" id="JAASQV010000002">
    <property type="protein sequence ID" value="NIJ65139.1"/>
    <property type="molecule type" value="Genomic_DNA"/>
</dbReference>
<dbReference type="PANTHER" id="PTHR43092">
    <property type="entry name" value="L-CYSTEINE DESULFHYDRASE"/>
    <property type="match status" value="1"/>
</dbReference>
<dbReference type="InterPro" id="IPR000192">
    <property type="entry name" value="Aminotrans_V_dom"/>
</dbReference>
<dbReference type="Pfam" id="PF00266">
    <property type="entry name" value="Aminotran_5"/>
    <property type="match status" value="1"/>
</dbReference>
<gene>
    <name evidence="4" type="ORF">FHR20_002101</name>
</gene>
<keyword evidence="4" id="KW-0456">Lyase</keyword>
<keyword evidence="5" id="KW-1185">Reference proteome</keyword>
<protein>
    <submittedName>
        <fullName evidence="4">Selenocysteine lyase/cysteine desulfurase</fullName>
    </submittedName>
</protein>
<sequence>MDRRTLLAAAAAMPVAPALAADDERWAGIAAQYDVTRKVAQLEHGNWGMMARPVHAAYRAHVDRVNRDTSFYVRREMPGEIEAVRARVAAAMGVGTGEIAFTRNATEAMRALILGYNRLRPGDAVLHADLDYDAMQACMESLKGRRGAEVIKIALPLPATRQAVIDAYAQAFAAHPNLRMVLLTHVSHRTGLVLPVAEIAAMARLRGIDAIVDAAHGVGQIDYRLPDLAADFIGINLHKWIGAPLGVGAIVIRDGRLTDIDIDPAEAGANPADIRSRVHTGTVDYAALLAVPAALDFHEGIGAAAKQARLRALRDRWVRPARALANVEVLTPDDPGSYGAITAFRLKGRTSHEANVALARRLLDEHGIFTVHRDGLASGSCVRVTPALATTMEEVDRFVAALRKVAS</sequence>
<dbReference type="InterPro" id="IPR015424">
    <property type="entry name" value="PyrdxlP-dep_Trfase"/>
</dbReference>
<feature type="domain" description="Aminotransferase class V" evidence="3">
    <location>
        <begin position="74"/>
        <end position="398"/>
    </location>
</feature>
<reference evidence="4 5" key="1">
    <citation type="submission" date="2020-03" db="EMBL/GenBank/DDBJ databases">
        <title>Genomic Encyclopedia of Type Strains, Phase IV (KMG-IV): sequencing the most valuable type-strain genomes for metagenomic binning, comparative biology and taxonomic classification.</title>
        <authorList>
            <person name="Goeker M."/>
        </authorList>
    </citation>
    <scope>NUCLEOTIDE SEQUENCE [LARGE SCALE GENOMIC DNA]</scope>
    <source>
        <strain evidence="4 5">DSM 4733</strain>
    </source>
</reference>
<evidence type="ECO:0000256" key="1">
    <source>
        <dbReference type="ARBA" id="ARBA00022898"/>
    </source>
</evidence>
<dbReference type="GO" id="GO:0016829">
    <property type="term" value="F:lyase activity"/>
    <property type="evidence" value="ECO:0007669"/>
    <property type="project" value="UniProtKB-KW"/>
</dbReference>
<dbReference type="SUPFAM" id="SSF53383">
    <property type="entry name" value="PLP-dependent transferases"/>
    <property type="match status" value="1"/>
</dbReference>
<dbReference type="Gene3D" id="3.90.1150.10">
    <property type="entry name" value="Aspartate Aminotransferase, domain 1"/>
    <property type="match status" value="1"/>
</dbReference>
<evidence type="ECO:0000313" key="5">
    <source>
        <dbReference type="Proteomes" id="UP000564677"/>
    </source>
</evidence>
<dbReference type="PANTHER" id="PTHR43092:SF6">
    <property type="entry name" value="BLR1280 PROTEIN"/>
    <property type="match status" value="1"/>
</dbReference>
<dbReference type="Gene3D" id="3.40.640.10">
    <property type="entry name" value="Type I PLP-dependent aspartate aminotransferase-like (Major domain)"/>
    <property type="match status" value="1"/>
</dbReference>
<comment type="caution">
    <text evidence="4">The sequence shown here is derived from an EMBL/GenBank/DDBJ whole genome shotgun (WGS) entry which is preliminary data.</text>
</comment>
<proteinExistence type="predicted"/>
<keyword evidence="1" id="KW-0663">Pyridoxal phosphate</keyword>
<keyword evidence="2" id="KW-0732">Signal</keyword>
<dbReference type="InterPro" id="IPR015422">
    <property type="entry name" value="PyrdxlP-dep_Trfase_small"/>
</dbReference>
<dbReference type="AlphaFoldDB" id="A0A7X5UZJ1"/>
<name>A0A7X5UZJ1_9SPHN</name>
<accession>A0A7X5UZJ1</accession>